<proteinExistence type="predicted"/>
<reference evidence="1" key="1">
    <citation type="journal article" date="2014" name="Front. Microbiol.">
        <title>High frequency of phylogenetically diverse reductive dehalogenase-homologous genes in deep subseafloor sedimentary metagenomes.</title>
        <authorList>
            <person name="Kawai M."/>
            <person name="Futagami T."/>
            <person name="Toyoda A."/>
            <person name="Takaki Y."/>
            <person name="Nishi S."/>
            <person name="Hori S."/>
            <person name="Arai W."/>
            <person name="Tsubouchi T."/>
            <person name="Morono Y."/>
            <person name="Uchiyama I."/>
            <person name="Ito T."/>
            <person name="Fujiyama A."/>
            <person name="Inagaki F."/>
            <person name="Takami H."/>
        </authorList>
    </citation>
    <scope>NUCLEOTIDE SEQUENCE</scope>
    <source>
        <strain evidence="1">Expedition CK06-06</strain>
    </source>
</reference>
<evidence type="ECO:0000313" key="1">
    <source>
        <dbReference type="EMBL" id="GAH10919.1"/>
    </source>
</evidence>
<accession>X1E176</accession>
<gene>
    <name evidence="1" type="ORF">S01H4_56052</name>
</gene>
<organism evidence="1">
    <name type="scientific">marine sediment metagenome</name>
    <dbReference type="NCBI Taxonomy" id="412755"/>
    <lineage>
        <taxon>unclassified sequences</taxon>
        <taxon>metagenomes</taxon>
        <taxon>ecological metagenomes</taxon>
    </lineage>
</organism>
<dbReference type="EMBL" id="BART01032436">
    <property type="protein sequence ID" value="GAH10919.1"/>
    <property type="molecule type" value="Genomic_DNA"/>
</dbReference>
<comment type="caution">
    <text evidence="1">The sequence shown here is derived from an EMBL/GenBank/DDBJ whole genome shotgun (WGS) entry which is preliminary data.</text>
</comment>
<sequence length="95" mass="10821">MSISQSVKVEENKAGKQPTVYKQSTVHIIDADGDCKPEFGIFSDFVITAKGSTQTFLNVPPVEISVGHKIPWNMWYARLMKEHNIEIRKEQKKES</sequence>
<protein>
    <submittedName>
        <fullName evidence="1">Uncharacterized protein</fullName>
    </submittedName>
</protein>
<dbReference type="AlphaFoldDB" id="X1E176"/>
<name>X1E176_9ZZZZ</name>